<dbReference type="GO" id="GO:0006310">
    <property type="term" value="P:DNA recombination"/>
    <property type="evidence" value="ECO:0007669"/>
    <property type="project" value="UniProtKB-KW"/>
</dbReference>
<evidence type="ECO:0000313" key="6">
    <source>
        <dbReference type="Proteomes" id="UP000249754"/>
    </source>
</evidence>
<dbReference type="Pfam" id="PF00589">
    <property type="entry name" value="Phage_integrase"/>
    <property type="match status" value="1"/>
</dbReference>
<feature type="domain" description="Tyr recombinase" evidence="4">
    <location>
        <begin position="223"/>
        <end position="400"/>
    </location>
</feature>
<dbReference type="STRING" id="188932.AY601_1751"/>
<reference evidence="5 6" key="1">
    <citation type="submission" date="2018-06" db="EMBL/GenBank/DDBJ databases">
        <title>Genomic Encyclopedia of Archaeal and Bacterial Type Strains, Phase II (KMG-II): from individual species to whole genera.</title>
        <authorList>
            <person name="Goeker M."/>
        </authorList>
    </citation>
    <scope>NUCLEOTIDE SEQUENCE [LARGE SCALE GENOMIC DNA]</scope>
    <source>
        <strain evidence="5 6">DSM 14825</strain>
    </source>
</reference>
<dbReference type="Gene3D" id="1.10.443.10">
    <property type="entry name" value="Intergrase catalytic core"/>
    <property type="match status" value="1"/>
</dbReference>
<dbReference type="InterPro" id="IPR025269">
    <property type="entry name" value="SAM-like_dom"/>
</dbReference>
<evidence type="ECO:0000313" key="5">
    <source>
        <dbReference type="EMBL" id="RAJ31142.1"/>
    </source>
</evidence>
<dbReference type="CDD" id="cd01185">
    <property type="entry name" value="INTN1_C_like"/>
    <property type="match status" value="1"/>
</dbReference>
<gene>
    <name evidence="5" type="ORF">LY11_02373</name>
</gene>
<keyword evidence="3" id="KW-0233">DNA recombination</keyword>
<dbReference type="OrthoDB" id="892893at2"/>
<protein>
    <submittedName>
        <fullName evidence="5">Site-specific recombinase XerD</fullName>
    </submittedName>
</protein>
<dbReference type="InterPro" id="IPR011010">
    <property type="entry name" value="DNA_brk_join_enz"/>
</dbReference>
<dbReference type="PROSITE" id="PS51898">
    <property type="entry name" value="TYR_RECOMBINASE"/>
    <property type="match status" value="1"/>
</dbReference>
<accession>A0A327SRK8</accession>
<comment type="similarity">
    <text evidence="1">Belongs to the 'phage' integrase family.</text>
</comment>
<dbReference type="EMBL" id="QLLR01000009">
    <property type="protein sequence ID" value="RAJ31142.1"/>
    <property type="molecule type" value="Genomic_DNA"/>
</dbReference>
<dbReference type="Proteomes" id="UP000249754">
    <property type="component" value="Unassembled WGS sequence"/>
</dbReference>
<dbReference type="GO" id="GO:0003677">
    <property type="term" value="F:DNA binding"/>
    <property type="evidence" value="ECO:0007669"/>
    <property type="project" value="UniProtKB-KW"/>
</dbReference>
<dbReference type="InterPro" id="IPR002104">
    <property type="entry name" value="Integrase_catalytic"/>
</dbReference>
<dbReference type="AlphaFoldDB" id="A0A327SRK8"/>
<sequence length="432" mass="49903">MNKTLGLLFYLKKSKINSNGLTPIYLRITIDGIRTDISSKRFIDASKWNNKAQKVNGTCEEIRNINSALKSLEIKVYKSHMEMVDKDLPITSENLKKYMYDVEIVPKVIEKTILEVFKAHNLEVKSLIGKGFAQGTYDRYEVSYQHTQAFMLWKYNVKDVLLTQVNHEFVTSYDYFLRSVRDCGNNTTVKYLKNFKKIILISLANGWLEKNPFLLYKAKLKPVVREFLNMDEIQRMADYDFKFSRLNHVRDIFLFSCYTGLSYADVRKLKKSEIITDDKGMQWISTYRKKTDTVVKVPLLPIALDLIDKYSDHPSCWEGKSVLPVSSNQKMNSYLKEIATLCEIFKELTFHIARHTFATTITLANGVPIESVSKMLGHTDIKTTQHYAKILDLKLSQDMELLKIRLTEIPTTEQMLKVVQTSNTTGTAKKAS</sequence>
<dbReference type="PANTHER" id="PTHR30349:SF64">
    <property type="entry name" value="PROPHAGE INTEGRASE INTD-RELATED"/>
    <property type="match status" value="1"/>
</dbReference>
<comment type="caution">
    <text evidence="5">The sequence shown here is derived from an EMBL/GenBank/DDBJ whole genome shotgun (WGS) entry which is preliminary data.</text>
</comment>
<dbReference type="SUPFAM" id="SSF56349">
    <property type="entry name" value="DNA breaking-rejoining enzymes"/>
    <property type="match status" value="1"/>
</dbReference>
<dbReference type="InterPro" id="IPR050090">
    <property type="entry name" value="Tyrosine_recombinase_XerCD"/>
</dbReference>
<dbReference type="PANTHER" id="PTHR30349">
    <property type="entry name" value="PHAGE INTEGRASE-RELATED"/>
    <property type="match status" value="1"/>
</dbReference>
<keyword evidence="2" id="KW-0238">DNA-binding</keyword>
<dbReference type="InterPro" id="IPR010998">
    <property type="entry name" value="Integrase_recombinase_N"/>
</dbReference>
<dbReference type="RefSeq" id="WP_111633876.1">
    <property type="nucleotide sequence ID" value="NZ_QLLR01000009.1"/>
</dbReference>
<dbReference type="Pfam" id="PF13102">
    <property type="entry name" value="Phage_int_SAM_5"/>
    <property type="match status" value="1"/>
</dbReference>
<evidence type="ECO:0000256" key="3">
    <source>
        <dbReference type="ARBA" id="ARBA00023172"/>
    </source>
</evidence>
<proteinExistence type="inferred from homology"/>
<evidence type="ECO:0000256" key="1">
    <source>
        <dbReference type="ARBA" id="ARBA00008857"/>
    </source>
</evidence>
<organism evidence="5 6">
    <name type="scientific">Pedobacter cryoconitis</name>
    <dbReference type="NCBI Taxonomy" id="188932"/>
    <lineage>
        <taxon>Bacteria</taxon>
        <taxon>Pseudomonadati</taxon>
        <taxon>Bacteroidota</taxon>
        <taxon>Sphingobacteriia</taxon>
        <taxon>Sphingobacteriales</taxon>
        <taxon>Sphingobacteriaceae</taxon>
        <taxon>Pedobacter</taxon>
    </lineage>
</organism>
<dbReference type="Pfam" id="PF17293">
    <property type="entry name" value="Arm-DNA-bind_5"/>
    <property type="match status" value="1"/>
</dbReference>
<evidence type="ECO:0000256" key="2">
    <source>
        <dbReference type="ARBA" id="ARBA00023125"/>
    </source>
</evidence>
<dbReference type="InterPro" id="IPR013762">
    <property type="entry name" value="Integrase-like_cat_sf"/>
</dbReference>
<evidence type="ECO:0000259" key="4">
    <source>
        <dbReference type="PROSITE" id="PS51898"/>
    </source>
</evidence>
<dbReference type="Gene3D" id="1.10.150.130">
    <property type="match status" value="1"/>
</dbReference>
<dbReference type="GO" id="GO:0015074">
    <property type="term" value="P:DNA integration"/>
    <property type="evidence" value="ECO:0007669"/>
    <property type="project" value="InterPro"/>
</dbReference>
<name>A0A327SRK8_9SPHI</name>
<dbReference type="InterPro" id="IPR035386">
    <property type="entry name" value="Arm-DNA-bind_5"/>
</dbReference>